<name>A0AAV8SMT4_9ROSI</name>
<accession>A0AAV8SMT4</accession>
<dbReference type="PANTHER" id="PTHR47074">
    <property type="entry name" value="BNAC02G40300D PROTEIN"/>
    <property type="match status" value="1"/>
</dbReference>
<organism evidence="2 3">
    <name type="scientific">Erythroxylum novogranatense</name>
    <dbReference type="NCBI Taxonomy" id="1862640"/>
    <lineage>
        <taxon>Eukaryota</taxon>
        <taxon>Viridiplantae</taxon>
        <taxon>Streptophyta</taxon>
        <taxon>Embryophyta</taxon>
        <taxon>Tracheophyta</taxon>
        <taxon>Spermatophyta</taxon>
        <taxon>Magnoliopsida</taxon>
        <taxon>eudicotyledons</taxon>
        <taxon>Gunneridae</taxon>
        <taxon>Pentapetalae</taxon>
        <taxon>rosids</taxon>
        <taxon>fabids</taxon>
        <taxon>Malpighiales</taxon>
        <taxon>Erythroxylaceae</taxon>
        <taxon>Erythroxylum</taxon>
    </lineage>
</organism>
<dbReference type="AlphaFoldDB" id="A0AAV8SMT4"/>
<comment type="caution">
    <text evidence="2">The sequence shown here is derived from an EMBL/GenBank/DDBJ whole genome shotgun (WGS) entry which is preliminary data.</text>
</comment>
<proteinExistence type="predicted"/>
<evidence type="ECO:0000313" key="3">
    <source>
        <dbReference type="Proteomes" id="UP001159364"/>
    </source>
</evidence>
<dbReference type="Gene3D" id="3.30.420.10">
    <property type="entry name" value="Ribonuclease H-like superfamily/Ribonuclease H"/>
    <property type="match status" value="1"/>
</dbReference>
<dbReference type="Pfam" id="PF13456">
    <property type="entry name" value="RVT_3"/>
    <property type="match status" value="1"/>
</dbReference>
<feature type="domain" description="RNase H type-1" evidence="1">
    <location>
        <begin position="67"/>
        <end position="181"/>
    </location>
</feature>
<evidence type="ECO:0000313" key="2">
    <source>
        <dbReference type="EMBL" id="KAJ8753622.1"/>
    </source>
</evidence>
<dbReference type="PANTHER" id="PTHR47074:SF11">
    <property type="entry name" value="REVERSE TRANSCRIPTASE-LIKE PROTEIN"/>
    <property type="match status" value="1"/>
</dbReference>
<dbReference type="SUPFAM" id="SSF53098">
    <property type="entry name" value="Ribonuclease H-like"/>
    <property type="match status" value="1"/>
</dbReference>
<dbReference type="CDD" id="cd06222">
    <property type="entry name" value="RNase_H_like"/>
    <property type="match status" value="1"/>
</dbReference>
<dbReference type="GO" id="GO:0003676">
    <property type="term" value="F:nucleic acid binding"/>
    <property type="evidence" value="ECO:0007669"/>
    <property type="project" value="InterPro"/>
</dbReference>
<dbReference type="GO" id="GO:0004523">
    <property type="term" value="F:RNA-DNA hybrid ribonuclease activity"/>
    <property type="evidence" value="ECO:0007669"/>
    <property type="project" value="InterPro"/>
</dbReference>
<gene>
    <name evidence="2" type="ORF">K2173_022863</name>
</gene>
<dbReference type="InterPro" id="IPR036397">
    <property type="entry name" value="RNaseH_sf"/>
</dbReference>
<dbReference type="InterPro" id="IPR044730">
    <property type="entry name" value="RNase_H-like_dom_plant"/>
</dbReference>
<dbReference type="InterPro" id="IPR052929">
    <property type="entry name" value="RNase_H-like_EbsB-rel"/>
</dbReference>
<dbReference type="Proteomes" id="UP001159364">
    <property type="component" value="Linkage Group LG10"/>
</dbReference>
<dbReference type="EMBL" id="JAIWQS010000010">
    <property type="protein sequence ID" value="KAJ8753622.1"/>
    <property type="molecule type" value="Genomic_DNA"/>
</dbReference>
<reference evidence="2 3" key="1">
    <citation type="submission" date="2021-09" db="EMBL/GenBank/DDBJ databases">
        <title>Genomic insights and catalytic innovation underlie evolution of tropane alkaloids biosynthesis.</title>
        <authorList>
            <person name="Wang Y.-J."/>
            <person name="Tian T."/>
            <person name="Huang J.-P."/>
            <person name="Huang S.-X."/>
        </authorList>
    </citation>
    <scope>NUCLEOTIDE SEQUENCE [LARGE SCALE GENOMIC DNA]</scope>
    <source>
        <strain evidence="2">KIB-2018</strain>
        <tissue evidence="2">Leaf</tissue>
    </source>
</reference>
<evidence type="ECO:0000259" key="1">
    <source>
        <dbReference type="Pfam" id="PF13456"/>
    </source>
</evidence>
<dbReference type="InterPro" id="IPR012337">
    <property type="entry name" value="RNaseH-like_sf"/>
</dbReference>
<sequence length="181" mass="20442">MCLCWQVWTARNDLIWNHRVTAPLSIWTRTLRSYHDWLRAQEEEAPPRPPEGTTIWQPPALAWVKINVDAVTVVDGSSTGYGCIARDSSGLVLRVRIGRLEGAFRPKIAEALAIKEALSWIECTGWSRVIVESDCLLVIQALLARHFADATAFGDVISHSRVLVSQLDCEVVFYHVRRYAN</sequence>
<keyword evidence="3" id="KW-1185">Reference proteome</keyword>
<protein>
    <recommendedName>
        <fullName evidence="1">RNase H type-1 domain-containing protein</fullName>
    </recommendedName>
</protein>
<dbReference type="InterPro" id="IPR002156">
    <property type="entry name" value="RNaseH_domain"/>
</dbReference>